<dbReference type="EMBL" id="KZ772823">
    <property type="protein sequence ID" value="PTQ28848.1"/>
    <property type="molecule type" value="Genomic_DNA"/>
</dbReference>
<feature type="compositionally biased region" description="Low complexity" evidence="1">
    <location>
        <begin position="76"/>
        <end position="98"/>
    </location>
</feature>
<evidence type="ECO:0000313" key="2">
    <source>
        <dbReference type="EMBL" id="PTQ28848.1"/>
    </source>
</evidence>
<protein>
    <submittedName>
        <fullName evidence="2">Uncharacterized protein</fullName>
    </submittedName>
</protein>
<feature type="region of interest" description="Disordered" evidence="1">
    <location>
        <begin position="162"/>
        <end position="214"/>
    </location>
</feature>
<sequence>MESESARIRKQLLEFENGKFRMNERMPRDLGGLRSLAVARKRTPRPNAKRLEDCEKGWNNAFTKGLHSPPPPASPRSPAASKGKWAAPDSSSPTPSASQDGKYMRRWTDHWRSVSDMDGNWRGKSSARIESQTQRAMNAKILEAAIILERWSPSRKLLSDLTSRTGKMNSPAAPETSPWARTRNDLLELVDRQHKAGDEKGQGFEGRSADGDSRHLEECTRRIISLPC</sequence>
<feature type="compositionally biased region" description="Basic and acidic residues" evidence="1">
    <location>
        <begin position="182"/>
        <end position="214"/>
    </location>
</feature>
<gene>
    <name evidence="2" type="ORF">MARPO_0153s0016</name>
</gene>
<name>A0A2R6W4R3_MARPO</name>
<evidence type="ECO:0000313" key="3">
    <source>
        <dbReference type="Proteomes" id="UP000244005"/>
    </source>
</evidence>
<evidence type="ECO:0000256" key="1">
    <source>
        <dbReference type="SAM" id="MobiDB-lite"/>
    </source>
</evidence>
<dbReference type="AlphaFoldDB" id="A0A2R6W4R3"/>
<accession>A0A2R6W4R3</accession>
<reference evidence="3" key="1">
    <citation type="journal article" date="2017" name="Cell">
        <title>Insights into land plant evolution garnered from the Marchantia polymorpha genome.</title>
        <authorList>
            <person name="Bowman J.L."/>
            <person name="Kohchi T."/>
            <person name="Yamato K.T."/>
            <person name="Jenkins J."/>
            <person name="Shu S."/>
            <person name="Ishizaki K."/>
            <person name="Yamaoka S."/>
            <person name="Nishihama R."/>
            <person name="Nakamura Y."/>
            <person name="Berger F."/>
            <person name="Adam C."/>
            <person name="Aki S.S."/>
            <person name="Althoff F."/>
            <person name="Araki T."/>
            <person name="Arteaga-Vazquez M.A."/>
            <person name="Balasubrmanian S."/>
            <person name="Barry K."/>
            <person name="Bauer D."/>
            <person name="Boehm C.R."/>
            <person name="Briginshaw L."/>
            <person name="Caballero-Perez J."/>
            <person name="Catarino B."/>
            <person name="Chen F."/>
            <person name="Chiyoda S."/>
            <person name="Chovatia M."/>
            <person name="Davies K.M."/>
            <person name="Delmans M."/>
            <person name="Demura T."/>
            <person name="Dierschke T."/>
            <person name="Dolan L."/>
            <person name="Dorantes-Acosta A.E."/>
            <person name="Eklund D.M."/>
            <person name="Florent S.N."/>
            <person name="Flores-Sandoval E."/>
            <person name="Fujiyama A."/>
            <person name="Fukuzawa H."/>
            <person name="Galik B."/>
            <person name="Grimanelli D."/>
            <person name="Grimwood J."/>
            <person name="Grossniklaus U."/>
            <person name="Hamada T."/>
            <person name="Haseloff J."/>
            <person name="Hetherington A.J."/>
            <person name="Higo A."/>
            <person name="Hirakawa Y."/>
            <person name="Hundley H.N."/>
            <person name="Ikeda Y."/>
            <person name="Inoue K."/>
            <person name="Inoue S.I."/>
            <person name="Ishida S."/>
            <person name="Jia Q."/>
            <person name="Kakita M."/>
            <person name="Kanazawa T."/>
            <person name="Kawai Y."/>
            <person name="Kawashima T."/>
            <person name="Kennedy M."/>
            <person name="Kinose K."/>
            <person name="Kinoshita T."/>
            <person name="Kohara Y."/>
            <person name="Koide E."/>
            <person name="Komatsu K."/>
            <person name="Kopischke S."/>
            <person name="Kubo M."/>
            <person name="Kyozuka J."/>
            <person name="Lagercrantz U."/>
            <person name="Lin S.S."/>
            <person name="Lindquist E."/>
            <person name="Lipzen A.M."/>
            <person name="Lu C.W."/>
            <person name="De Luna E."/>
            <person name="Martienssen R.A."/>
            <person name="Minamino N."/>
            <person name="Mizutani M."/>
            <person name="Mizutani M."/>
            <person name="Mochizuki N."/>
            <person name="Monte I."/>
            <person name="Mosher R."/>
            <person name="Nagasaki H."/>
            <person name="Nakagami H."/>
            <person name="Naramoto S."/>
            <person name="Nishitani K."/>
            <person name="Ohtani M."/>
            <person name="Okamoto T."/>
            <person name="Okumura M."/>
            <person name="Phillips J."/>
            <person name="Pollak B."/>
            <person name="Reinders A."/>
            <person name="Rovekamp M."/>
            <person name="Sano R."/>
            <person name="Sawa S."/>
            <person name="Schmid M.W."/>
            <person name="Shirakawa M."/>
            <person name="Solano R."/>
            <person name="Spunde A."/>
            <person name="Suetsugu N."/>
            <person name="Sugano S."/>
            <person name="Sugiyama A."/>
            <person name="Sun R."/>
            <person name="Suzuki Y."/>
            <person name="Takenaka M."/>
            <person name="Takezawa D."/>
            <person name="Tomogane H."/>
            <person name="Tsuzuki M."/>
            <person name="Ueda T."/>
            <person name="Umeda M."/>
            <person name="Ward J.M."/>
            <person name="Watanabe Y."/>
            <person name="Yazaki K."/>
            <person name="Yokoyama R."/>
            <person name="Yoshitake Y."/>
            <person name="Yotsui I."/>
            <person name="Zachgo S."/>
            <person name="Schmutz J."/>
        </authorList>
    </citation>
    <scope>NUCLEOTIDE SEQUENCE [LARGE SCALE GENOMIC DNA]</scope>
    <source>
        <strain evidence="3">Tak-1</strain>
    </source>
</reference>
<feature type="compositionally biased region" description="Basic residues" evidence="1">
    <location>
        <begin position="39"/>
        <end position="48"/>
    </location>
</feature>
<proteinExistence type="predicted"/>
<feature type="region of interest" description="Disordered" evidence="1">
    <location>
        <begin position="24"/>
        <end position="104"/>
    </location>
</feature>
<keyword evidence="3" id="KW-1185">Reference proteome</keyword>
<organism evidence="2 3">
    <name type="scientific">Marchantia polymorpha</name>
    <name type="common">Common liverwort</name>
    <name type="synonym">Marchantia aquatica</name>
    <dbReference type="NCBI Taxonomy" id="3197"/>
    <lineage>
        <taxon>Eukaryota</taxon>
        <taxon>Viridiplantae</taxon>
        <taxon>Streptophyta</taxon>
        <taxon>Embryophyta</taxon>
        <taxon>Marchantiophyta</taxon>
        <taxon>Marchantiopsida</taxon>
        <taxon>Marchantiidae</taxon>
        <taxon>Marchantiales</taxon>
        <taxon>Marchantiaceae</taxon>
        <taxon>Marchantia</taxon>
    </lineage>
</organism>
<dbReference type="Proteomes" id="UP000244005">
    <property type="component" value="Unassembled WGS sequence"/>
</dbReference>